<proteinExistence type="predicted"/>
<dbReference type="Proteomes" id="UP001151529">
    <property type="component" value="Chromosome 15Z"/>
</dbReference>
<evidence type="ECO:0000256" key="3">
    <source>
        <dbReference type="SAM" id="MobiDB-lite"/>
    </source>
</evidence>
<accession>A0A9Q0NWG4</accession>
<evidence type="ECO:0000256" key="4">
    <source>
        <dbReference type="SAM" id="Phobius"/>
    </source>
</evidence>
<evidence type="ECO:0000313" key="7">
    <source>
        <dbReference type="Proteomes" id="UP001151529"/>
    </source>
</evidence>
<keyword evidence="4" id="KW-1133">Transmembrane helix</keyword>
<dbReference type="SUPFAM" id="SSF51206">
    <property type="entry name" value="cAMP-binding domain-like"/>
    <property type="match status" value="1"/>
</dbReference>
<dbReference type="AlphaFoldDB" id="A0A9Q0NWG4"/>
<dbReference type="PANTHER" id="PTHR45651:SF11">
    <property type="entry name" value="CYCLIC NUCLEOTIDE-GATED ION CHANNEL 20, CHLOROPLASTIC-RELATED"/>
    <property type="match status" value="1"/>
</dbReference>
<dbReference type="PANTHER" id="PTHR45651">
    <property type="entry name" value="CYCLIC NUCLEOTIDE-GATED ION CHANNEL 15-RELATED-RELATED"/>
    <property type="match status" value="1"/>
</dbReference>
<evidence type="ECO:0000256" key="2">
    <source>
        <dbReference type="ARBA" id="ARBA00023303"/>
    </source>
</evidence>
<gene>
    <name evidence="6" type="ORF">OIU85_010352</name>
</gene>
<dbReference type="Gene3D" id="1.10.287.630">
    <property type="entry name" value="Helix hairpin bin"/>
    <property type="match status" value="1"/>
</dbReference>
<reference evidence="6" key="1">
    <citation type="submission" date="2022-11" db="EMBL/GenBank/DDBJ databases">
        <authorList>
            <person name="Hyden B.L."/>
            <person name="Feng K."/>
            <person name="Yates T."/>
            <person name="Jawdy S."/>
            <person name="Smart L.B."/>
            <person name="Muchero W."/>
        </authorList>
    </citation>
    <scope>NUCLEOTIDE SEQUENCE</scope>
    <source>
        <tissue evidence="6">Shoot tip</tissue>
    </source>
</reference>
<dbReference type="GO" id="GO:0016020">
    <property type="term" value="C:membrane"/>
    <property type="evidence" value="ECO:0007669"/>
    <property type="project" value="UniProtKB-SubCell"/>
</dbReference>
<evidence type="ECO:0000256" key="1">
    <source>
        <dbReference type="ARBA" id="ARBA00023286"/>
    </source>
</evidence>
<protein>
    <submittedName>
        <fullName evidence="6">CYCLIC NUCLEOTIDE-GATED ION CHANNEL 20 CHLOROPLASTIC-RELATED</fullName>
    </submittedName>
</protein>
<comment type="caution">
    <text evidence="6">The sequence shown here is derived from an EMBL/GenBank/DDBJ whole genome shotgun (WGS) entry which is preliminary data.</text>
</comment>
<dbReference type="SUPFAM" id="SSF81324">
    <property type="entry name" value="Voltage-gated potassium channels"/>
    <property type="match status" value="1"/>
</dbReference>
<dbReference type="GO" id="GO:0034220">
    <property type="term" value="P:monoatomic ion transmembrane transport"/>
    <property type="evidence" value="ECO:0007669"/>
    <property type="project" value="UniProtKB-KW"/>
</dbReference>
<dbReference type="Gene3D" id="2.60.120.10">
    <property type="entry name" value="Jelly Rolls"/>
    <property type="match status" value="1"/>
</dbReference>
<dbReference type="EMBL" id="JAPFFL010000015">
    <property type="protein sequence ID" value="KAJ6677169.1"/>
    <property type="molecule type" value="Genomic_DNA"/>
</dbReference>
<evidence type="ECO:0000313" key="6">
    <source>
        <dbReference type="EMBL" id="KAJ6677169.1"/>
    </source>
</evidence>
<keyword evidence="1" id="KW-1071">Ligand-gated ion channel</keyword>
<feature type="domain" description="Cyclic nucleotide-binding" evidence="5">
    <location>
        <begin position="187"/>
        <end position="255"/>
    </location>
</feature>
<keyword evidence="2" id="KW-0407">Ion channel</keyword>
<feature type="region of interest" description="Disordered" evidence="3">
    <location>
        <begin position="1"/>
        <end position="20"/>
    </location>
</feature>
<dbReference type="InterPro" id="IPR018490">
    <property type="entry name" value="cNMP-bd_dom_sf"/>
</dbReference>
<reference evidence="6" key="2">
    <citation type="journal article" date="2023" name="Int. J. Mol. Sci.">
        <title>De Novo Assembly and Annotation of 11 Diverse Shrub Willow (Salix) Genomes Reveals Novel Gene Organization in Sex-Linked Regions.</title>
        <authorList>
            <person name="Hyden B."/>
            <person name="Feng K."/>
            <person name="Yates T.B."/>
            <person name="Jawdy S."/>
            <person name="Cereghino C."/>
            <person name="Smart L.B."/>
            <person name="Muchero W."/>
        </authorList>
    </citation>
    <scope>NUCLEOTIDE SEQUENCE [LARGE SCALE GENOMIC DNA]</scope>
    <source>
        <tissue evidence="6">Shoot tip</tissue>
    </source>
</reference>
<feature type="transmembrane region" description="Helical" evidence="4">
    <location>
        <begin position="84"/>
        <end position="109"/>
    </location>
</feature>
<sequence length="364" mass="41856">MDCGGHGNSVMRIGSNPRQNSWKENPNVSACFTSDGFSYGIYTQAVNLTGENIIIRYTYSLAWGIQQISTLAGNQTPSYFLPEILFIMAIIGIGLLLFAFLIGNMQNFLQALGRRRLEMSLRRRDVDKWMRHRHLPVELRRRVVEAERYHWAATRGVNEEMLLENLPEDLQRDIRRHLFKFIKKVWIFHLMDEHILDAVCEKLKQKIYIKGSEVLYVGGLVEKMVFIVRGKLESIGLDGTMVALSEGNVCGEELLTWFLEHSSVSKDGRKIKISGQRFISNRTVRCLTNVEAFSLSAADLEQVTSLFARNLRNPLVQGAIRYQSPYWRALAATRIQVAWRYRQKCLKHSKTSKSNHFTSKSNHS</sequence>
<keyword evidence="7" id="KW-1185">Reference proteome</keyword>
<dbReference type="InterPro" id="IPR014710">
    <property type="entry name" value="RmlC-like_jellyroll"/>
</dbReference>
<keyword evidence="4" id="KW-0812">Transmembrane</keyword>
<organism evidence="6 7">
    <name type="scientific">Salix viminalis</name>
    <name type="common">Common osier</name>
    <name type="synonym">Basket willow</name>
    <dbReference type="NCBI Taxonomy" id="40686"/>
    <lineage>
        <taxon>Eukaryota</taxon>
        <taxon>Viridiplantae</taxon>
        <taxon>Streptophyta</taxon>
        <taxon>Embryophyta</taxon>
        <taxon>Tracheophyta</taxon>
        <taxon>Spermatophyta</taxon>
        <taxon>Magnoliopsida</taxon>
        <taxon>eudicotyledons</taxon>
        <taxon>Gunneridae</taxon>
        <taxon>Pentapetalae</taxon>
        <taxon>rosids</taxon>
        <taxon>fabids</taxon>
        <taxon>Malpighiales</taxon>
        <taxon>Salicaceae</taxon>
        <taxon>Saliceae</taxon>
        <taxon>Salix</taxon>
    </lineage>
</organism>
<keyword evidence="1" id="KW-0813">Transport</keyword>
<keyword evidence="4" id="KW-0472">Membrane</keyword>
<name>A0A9Q0NWG4_SALVM</name>
<evidence type="ECO:0000259" key="5">
    <source>
        <dbReference type="PROSITE" id="PS50042"/>
    </source>
</evidence>
<dbReference type="CDD" id="cd00038">
    <property type="entry name" value="CAP_ED"/>
    <property type="match status" value="1"/>
</dbReference>
<dbReference type="PROSITE" id="PS50042">
    <property type="entry name" value="CNMP_BINDING_3"/>
    <property type="match status" value="1"/>
</dbReference>
<keyword evidence="1" id="KW-0406">Ion transport</keyword>
<dbReference type="InterPro" id="IPR000595">
    <property type="entry name" value="cNMP-bd_dom"/>
</dbReference>
<dbReference type="OrthoDB" id="421226at2759"/>